<feature type="compositionally biased region" description="Pro residues" evidence="1">
    <location>
        <begin position="409"/>
        <end position="419"/>
    </location>
</feature>
<dbReference type="InterPro" id="IPR052163">
    <property type="entry name" value="DGC-Regulatory_Protein"/>
</dbReference>
<dbReference type="PROSITE" id="PS50887">
    <property type="entry name" value="GGDEF"/>
    <property type="match status" value="1"/>
</dbReference>
<organism evidence="4 5">
    <name type="scientific">Rhodocyclus tenuis</name>
    <name type="common">Rhodospirillum tenue</name>
    <dbReference type="NCBI Taxonomy" id="1066"/>
    <lineage>
        <taxon>Bacteria</taxon>
        <taxon>Pseudomonadati</taxon>
        <taxon>Pseudomonadota</taxon>
        <taxon>Betaproteobacteria</taxon>
        <taxon>Rhodocyclales</taxon>
        <taxon>Rhodocyclaceae</taxon>
        <taxon>Rhodocyclus</taxon>
    </lineage>
</organism>
<dbReference type="SUPFAM" id="SSF55073">
    <property type="entry name" value="Nucleotide cyclase"/>
    <property type="match status" value="1"/>
</dbReference>
<feature type="domain" description="GGDEF" evidence="3">
    <location>
        <begin position="196"/>
        <end position="332"/>
    </location>
</feature>
<dbReference type="GO" id="GO:0006355">
    <property type="term" value="P:regulation of DNA-templated transcription"/>
    <property type="evidence" value="ECO:0007669"/>
    <property type="project" value="InterPro"/>
</dbReference>
<dbReference type="OrthoDB" id="9813903at2"/>
<evidence type="ECO:0000259" key="3">
    <source>
        <dbReference type="PROSITE" id="PS50887"/>
    </source>
</evidence>
<dbReference type="Pfam" id="PF00989">
    <property type="entry name" value="PAS"/>
    <property type="match status" value="1"/>
</dbReference>
<feature type="domain" description="PAS" evidence="2">
    <location>
        <begin position="38"/>
        <end position="96"/>
    </location>
</feature>
<accession>A0A6L5JU47</accession>
<dbReference type="Pfam" id="PF00990">
    <property type="entry name" value="GGDEF"/>
    <property type="match status" value="1"/>
</dbReference>
<dbReference type="InterPro" id="IPR035965">
    <property type="entry name" value="PAS-like_dom_sf"/>
</dbReference>
<dbReference type="SMART" id="SM00086">
    <property type="entry name" value="PAC"/>
    <property type="match status" value="1"/>
</dbReference>
<dbReference type="InterPro" id="IPR043128">
    <property type="entry name" value="Rev_trsase/Diguanyl_cyclase"/>
</dbReference>
<sequence length="466" mass="49814">MQSVPSRARQPCAPSREERRMPIDEPRTSEDGAALHDDLESFRQRMAAASESLMITDRDGVIRHVNRAFERLTGYTGSEALGQPAHLISSGLHPESFYAELWNTVLAGREFRALFTNRRKDGEIFHEEKTIRPFVDSDGEPAFLVGVGRPVNDFVHDALARLERLANIDGLTGLPGRTLFLDRLAQHCARAVRHGKAFAVAFLDLDNFKSINDRFGHAAGDLALCATARRLQEGVRKEDTVARLGGDEFGIILCDIHERDAIAQILDKIISRLATGILIDTTAVPIHSSVGVSIFAADEVADSRGDELLRRADHAMYAAKAAGGGLRFAHPRNTVAPLATPLSTPLPGAPCATVMAIAVPLAPANDPVLSDSAPAPATALATDTSTTPPLRGDDTHEAMAQPSSSQRWCPPPPAGPVPPANNAEDADTARTAHSPLTTKTAPPAYAAPPPDTRSEHEAHASSGSGE</sequence>
<feature type="region of interest" description="Disordered" evidence="1">
    <location>
        <begin position="370"/>
        <end position="466"/>
    </location>
</feature>
<name>A0A6L5JU47_RHOTE</name>
<dbReference type="InterPro" id="IPR013767">
    <property type="entry name" value="PAS_fold"/>
</dbReference>
<dbReference type="InterPro" id="IPR001610">
    <property type="entry name" value="PAC"/>
</dbReference>
<protein>
    <submittedName>
        <fullName evidence="4">Diguanylate cyclase</fullName>
    </submittedName>
</protein>
<dbReference type="InterPro" id="IPR029787">
    <property type="entry name" value="Nucleotide_cyclase"/>
</dbReference>
<dbReference type="Gene3D" id="3.30.450.20">
    <property type="entry name" value="PAS domain"/>
    <property type="match status" value="1"/>
</dbReference>
<evidence type="ECO:0000313" key="4">
    <source>
        <dbReference type="EMBL" id="MQY50626.1"/>
    </source>
</evidence>
<feature type="region of interest" description="Disordered" evidence="1">
    <location>
        <begin position="1"/>
        <end position="34"/>
    </location>
</feature>
<dbReference type="CDD" id="cd01949">
    <property type="entry name" value="GGDEF"/>
    <property type="match status" value="1"/>
</dbReference>
<dbReference type="InterPro" id="IPR000160">
    <property type="entry name" value="GGDEF_dom"/>
</dbReference>
<dbReference type="SMART" id="SM00091">
    <property type="entry name" value="PAS"/>
    <property type="match status" value="1"/>
</dbReference>
<dbReference type="SMART" id="SM00267">
    <property type="entry name" value="GGDEF"/>
    <property type="match status" value="1"/>
</dbReference>
<dbReference type="AlphaFoldDB" id="A0A6L5JU47"/>
<proteinExistence type="predicted"/>
<reference evidence="4 5" key="1">
    <citation type="submission" date="2019-10" db="EMBL/GenBank/DDBJ databases">
        <title>Whole-genome sequence of the purple nonsulfur photosynthetic bacterium Rhodocyclus tenuis.</title>
        <authorList>
            <person name="Kyndt J.A."/>
            <person name="Meyer T.E."/>
        </authorList>
    </citation>
    <scope>NUCLEOTIDE SEQUENCE [LARGE SCALE GENOMIC DNA]</scope>
    <source>
        <strain evidence="4 5">DSM 110</strain>
    </source>
</reference>
<dbReference type="Proteomes" id="UP000480275">
    <property type="component" value="Unassembled WGS sequence"/>
</dbReference>
<dbReference type="EMBL" id="WIXJ01000001">
    <property type="protein sequence ID" value="MQY50626.1"/>
    <property type="molecule type" value="Genomic_DNA"/>
</dbReference>
<evidence type="ECO:0000259" key="2">
    <source>
        <dbReference type="PROSITE" id="PS50112"/>
    </source>
</evidence>
<dbReference type="InterPro" id="IPR000014">
    <property type="entry name" value="PAS"/>
</dbReference>
<dbReference type="NCBIfam" id="TIGR00254">
    <property type="entry name" value="GGDEF"/>
    <property type="match status" value="1"/>
</dbReference>
<feature type="compositionally biased region" description="Basic and acidic residues" evidence="1">
    <location>
        <begin position="15"/>
        <end position="34"/>
    </location>
</feature>
<feature type="compositionally biased region" description="Low complexity" evidence="1">
    <location>
        <begin position="435"/>
        <end position="444"/>
    </location>
</feature>
<dbReference type="NCBIfam" id="TIGR00229">
    <property type="entry name" value="sensory_box"/>
    <property type="match status" value="1"/>
</dbReference>
<evidence type="ECO:0000313" key="5">
    <source>
        <dbReference type="Proteomes" id="UP000480275"/>
    </source>
</evidence>
<gene>
    <name evidence="4" type="ORF">GHK24_02380</name>
</gene>
<dbReference type="CDD" id="cd00130">
    <property type="entry name" value="PAS"/>
    <property type="match status" value="1"/>
</dbReference>
<evidence type="ECO:0000256" key="1">
    <source>
        <dbReference type="SAM" id="MobiDB-lite"/>
    </source>
</evidence>
<dbReference type="PANTHER" id="PTHR46663:SF3">
    <property type="entry name" value="SLL0267 PROTEIN"/>
    <property type="match status" value="1"/>
</dbReference>
<dbReference type="PANTHER" id="PTHR46663">
    <property type="entry name" value="DIGUANYLATE CYCLASE DGCT-RELATED"/>
    <property type="match status" value="1"/>
</dbReference>
<feature type="compositionally biased region" description="Low complexity" evidence="1">
    <location>
        <begin position="370"/>
        <end position="390"/>
    </location>
</feature>
<dbReference type="PROSITE" id="PS50112">
    <property type="entry name" value="PAS"/>
    <property type="match status" value="1"/>
</dbReference>
<dbReference type="Gene3D" id="3.30.70.270">
    <property type="match status" value="1"/>
</dbReference>
<comment type="caution">
    <text evidence="4">The sequence shown here is derived from an EMBL/GenBank/DDBJ whole genome shotgun (WGS) entry which is preliminary data.</text>
</comment>
<dbReference type="SUPFAM" id="SSF55785">
    <property type="entry name" value="PYP-like sensor domain (PAS domain)"/>
    <property type="match status" value="1"/>
</dbReference>